<gene>
    <name evidence="2" type="ORF">B1B09_00710</name>
    <name evidence="1" type="ORF">DXN06_04200</name>
</gene>
<organism evidence="2 3">
    <name type="scientific">Cutibacterium acnes</name>
    <name type="common">Propionibacterium acnes</name>
    <dbReference type="NCBI Taxonomy" id="1747"/>
    <lineage>
        <taxon>Bacteria</taxon>
        <taxon>Bacillati</taxon>
        <taxon>Actinomycetota</taxon>
        <taxon>Actinomycetes</taxon>
        <taxon>Propionibacteriales</taxon>
        <taxon>Propionibacteriaceae</taxon>
        <taxon>Cutibacterium</taxon>
    </lineage>
</organism>
<evidence type="ECO:0000313" key="1">
    <source>
        <dbReference type="EMBL" id="AXM06430.1"/>
    </source>
</evidence>
<dbReference type="AlphaFoldDB" id="A0A2B7J1I5"/>
<dbReference type="EMBL" id="MVCE01000001">
    <property type="protein sequence ID" value="PGF36209.1"/>
    <property type="molecule type" value="Genomic_DNA"/>
</dbReference>
<evidence type="ECO:0000313" key="3">
    <source>
        <dbReference type="Proteomes" id="UP000226191"/>
    </source>
</evidence>
<proteinExistence type="predicted"/>
<dbReference type="EMBL" id="CP031442">
    <property type="protein sequence ID" value="AXM06430.1"/>
    <property type="molecule type" value="Genomic_DNA"/>
</dbReference>
<dbReference type="Proteomes" id="UP000256621">
    <property type="component" value="Chromosome"/>
</dbReference>
<evidence type="ECO:0000313" key="2">
    <source>
        <dbReference type="EMBL" id="PGF36209.1"/>
    </source>
</evidence>
<dbReference type="Proteomes" id="UP000226191">
    <property type="component" value="Unassembled WGS sequence"/>
</dbReference>
<reference evidence="1 4" key="2">
    <citation type="submission" date="2018-08" db="EMBL/GenBank/DDBJ databases">
        <title>Genome sequencing of Cutibacterium acnes KCOM 1315.</title>
        <authorList>
            <person name="Kook J.-K."/>
            <person name="Park S.-N."/>
            <person name="Lim Y.K."/>
        </authorList>
    </citation>
    <scope>NUCLEOTIDE SEQUENCE [LARGE SCALE GENOMIC DNA]</scope>
    <source>
        <strain evidence="1 4">KCOM 1315</strain>
    </source>
</reference>
<name>A0A2B7J1I5_CUTAC</name>
<reference evidence="2 3" key="1">
    <citation type="submission" date="2017-02" db="EMBL/GenBank/DDBJ databases">
        <title>Prevalence of linear plasmids in Cutibacterium acnes isolates obtained from cancerous prostatic tissue.</title>
        <authorList>
            <person name="Davidsson S."/>
            <person name="Bruggemann H."/>
        </authorList>
    </citation>
    <scope>NUCLEOTIDE SEQUENCE [LARGE SCALE GENOMIC DNA]</scope>
    <source>
        <strain evidence="2 3">11-78</strain>
    </source>
</reference>
<dbReference type="GeneID" id="92856671"/>
<protein>
    <submittedName>
        <fullName evidence="2">Uncharacterized protein</fullName>
    </submittedName>
</protein>
<evidence type="ECO:0000313" key="4">
    <source>
        <dbReference type="Proteomes" id="UP000256621"/>
    </source>
</evidence>
<dbReference type="RefSeq" id="WP_002519163.1">
    <property type="nucleotide sequence ID" value="NZ_AP022844.1"/>
</dbReference>
<sequence>MPRTYVLDMMTHGWRIRILRCAGELRRLTRAWRLVQGAGLLTAVVADHAAISRETMNCLDDGYVHVDLDMVLNVVVTPGIKVHRHGCRPLMNGHCRSCAATLPETLGKFSRGMRVAIVVRTASERRCVLRRLA</sequence>
<accession>A0A2B7J1I5</accession>